<reference evidence="2" key="1">
    <citation type="submission" date="2022-09" db="EMBL/GenBank/DDBJ databases">
        <authorList>
            <person name="Li Z.-J."/>
        </authorList>
    </citation>
    <scope>NUCLEOTIDE SEQUENCE</scope>
    <source>
        <strain evidence="2">TGB11</strain>
    </source>
</reference>
<feature type="signal peptide" evidence="1">
    <location>
        <begin position="1"/>
        <end position="23"/>
    </location>
</feature>
<evidence type="ECO:0000313" key="3">
    <source>
        <dbReference type="Proteomes" id="UP001164748"/>
    </source>
</evidence>
<dbReference type="RefSeq" id="WP_269578247.1">
    <property type="nucleotide sequence ID" value="NZ_CP114588.1"/>
</dbReference>
<accession>A0AA47LQD7</accession>
<evidence type="ECO:0000313" key="2">
    <source>
        <dbReference type="EMBL" id="WBA07609.1"/>
    </source>
</evidence>
<dbReference type="Proteomes" id="UP001164748">
    <property type="component" value="Chromosome"/>
</dbReference>
<name>A0AA47LQD7_9GAMM</name>
<organism evidence="2 3">
    <name type="scientific">Salinivibrio kushneri</name>
    <dbReference type="NCBI Taxonomy" id="1908198"/>
    <lineage>
        <taxon>Bacteria</taxon>
        <taxon>Pseudomonadati</taxon>
        <taxon>Pseudomonadota</taxon>
        <taxon>Gammaproteobacteria</taxon>
        <taxon>Vibrionales</taxon>
        <taxon>Vibrionaceae</taxon>
        <taxon>Salinivibrio</taxon>
    </lineage>
</organism>
<dbReference type="EMBL" id="CP114588">
    <property type="protein sequence ID" value="WBA07609.1"/>
    <property type="molecule type" value="Genomic_DNA"/>
</dbReference>
<dbReference type="AlphaFoldDB" id="A0AA47LQD7"/>
<feature type="chain" id="PRO_5041259974" evidence="1">
    <location>
        <begin position="24"/>
        <end position="244"/>
    </location>
</feature>
<protein>
    <submittedName>
        <fullName evidence="2">ABC transporter substrate-binding protein</fullName>
    </submittedName>
</protein>
<proteinExistence type="predicted"/>
<sequence>MPRCYLSLLLFITLLSLSAPTRATNNQTYVAHLGELPGLINLDGSGAFVDFVRYLDEQDPHTHITIEVFPIHRAINSVAQGRADFGLPAVRPTREVSTLPFAFSEVSFGQVTHVLYTNKAAPLSVKELWATPSRYTIEAVPYYMPFKVQRSHGIKQSLLRLAAGRIDGFVWAQEEADMALKELGLTMIKRAHFADFDDVFIIPKGKAGQEINAYLTRLITRLRNQGDLVHEYRKVHRPYVDWQP</sequence>
<gene>
    <name evidence="2" type="ORF">N8M53_06945</name>
</gene>
<keyword evidence="1" id="KW-0732">Signal</keyword>
<dbReference type="SUPFAM" id="SSF53850">
    <property type="entry name" value="Periplasmic binding protein-like II"/>
    <property type="match status" value="1"/>
</dbReference>
<evidence type="ECO:0000256" key="1">
    <source>
        <dbReference type="SAM" id="SignalP"/>
    </source>
</evidence>